<dbReference type="Proteomes" id="UP000054097">
    <property type="component" value="Unassembled WGS sequence"/>
</dbReference>
<dbReference type="HOGENOM" id="CLU_060356_3_1_1"/>
<feature type="region of interest" description="Disordered" evidence="1">
    <location>
        <begin position="209"/>
        <end position="244"/>
    </location>
</feature>
<feature type="domain" description="DUF7918" evidence="2">
    <location>
        <begin position="6"/>
        <end position="202"/>
    </location>
</feature>
<keyword evidence="4" id="KW-1185">Reference proteome</keyword>
<dbReference type="Pfam" id="PF25534">
    <property type="entry name" value="DUF7918"/>
    <property type="match status" value="1"/>
</dbReference>
<protein>
    <recommendedName>
        <fullName evidence="2">DUF7918 domain-containing protein</fullName>
    </recommendedName>
</protein>
<evidence type="ECO:0000313" key="3">
    <source>
        <dbReference type="EMBL" id="KIM21853.1"/>
    </source>
</evidence>
<organism evidence="3 4">
    <name type="scientific">Serendipita vermifera MAFF 305830</name>
    <dbReference type="NCBI Taxonomy" id="933852"/>
    <lineage>
        <taxon>Eukaryota</taxon>
        <taxon>Fungi</taxon>
        <taxon>Dikarya</taxon>
        <taxon>Basidiomycota</taxon>
        <taxon>Agaricomycotina</taxon>
        <taxon>Agaricomycetes</taxon>
        <taxon>Sebacinales</taxon>
        <taxon>Serendipitaceae</taxon>
        <taxon>Serendipita</taxon>
    </lineage>
</organism>
<accession>A0A0C2W5X0</accession>
<reference evidence="4" key="2">
    <citation type="submission" date="2015-01" db="EMBL/GenBank/DDBJ databases">
        <title>Evolutionary Origins and Diversification of the Mycorrhizal Mutualists.</title>
        <authorList>
            <consortium name="DOE Joint Genome Institute"/>
            <consortium name="Mycorrhizal Genomics Consortium"/>
            <person name="Kohler A."/>
            <person name="Kuo A."/>
            <person name="Nagy L.G."/>
            <person name="Floudas D."/>
            <person name="Copeland A."/>
            <person name="Barry K.W."/>
            <person name="Cichocki N."/>
            <person name="Veneault-Fourrey C."/>
            <person name="LaButti K."/>
            <person name="Lindquist E.A."/>
            <person name="Lipzen A."/>
            <person name="Lundell T."/>
            <person name="Morin E."/>
            <person name="Murat C."/>
            <person name="Riley R."/>
            <person name="Ohm R."/>
            <person name="Sun H."/>
            <person name="Tunlid A."/>
            <person name="Henrissat B."/>
            <person name="Grigoriev I.V."/>
            <person name="Hibbett D.S."/>
            <person name="Martin F."/>
        </authorList>
    </citation>
    <scope>NUCLEOTIDE SEQUENCE [LARGE SCALE GENOMIC DNA]</scope>
    <source>
        <strain evidence="4">MAFF 305830</strain>
    </source>
</reference>
<gene>
    <name evidence="3" type="ORF">M408DRAFT_29233</name>
</gene>
<dbReference type="PANTHER" id="PTHR36223">
    <property type="entry name" value="BETA-LACTAMASE-TYPE TRANSPEPTIDASE FOLD DOMAIN CONTAINING PROTEIN"/>
    <property type="match status" value="1"/>
</dbReference>
<evidence type="ECO:0000313" key="4">
    <source>
        <dbReference type="Proteomes" id="UP000054097"/>
    </source>
</evidence>
<evidence type="ECO:0000259" key="2">
    <source>
        <dbReference type="Pfam" id="PF25534"/>
    </source>
</evidence>
<dbReference type="PANTHER" id="PTHR36223:SF1">
    <property type="entry name" value="TRANSCRIPTION ELONGATION FACTOR EAF N-TERMINAL DOMAIN-CONTAINING PROTEIN"/>
    <property type="match status" value="1"/>
</dbReference>
<dbReference type="STRING" id="933852.A0A0C2W5X0"/>
<dbReference type="OrthoDB" id="3237202at2759"/>
<reference evidence="3 4" key="1">
    <citation type="submission" date="2014-04" db="EMBL/GenBank/DDBJ databases">
        <authorList>
            <consortium name="DOE Joint Genome Institute"/>
            <person name="Kuo A."/>
            <person name="Zuccaro A."/>
            <person name="Kohler A."/>
            <person name="Nagy L.G."/>
            <person name="Floudas D."/>
            <person name="Copeland A."/>
            <person name="Barry K.W."/>
            <person name="Cichocki N."/>
            <person name="Veneault-Fourrey C."/>
            <person name="LaButti K."/>
            <person name="Lindquist E.A."/>
            <person name="Lipzen A."/>
            <person name="Lundell T."/>
            <person name="Morin E."/>
            <person name="Murat C."/>
            <person name="Sun H."/>
            <person name="Tunlid A."/>
            <person name="Henrissat B."/>
            <person name="Grigoriev I.V."/>
            <person name="Hibbett D.S."/>
            <person name="Martin F."/>
            <person name="Nordberg H.P."/>
            <person name="Cantor M.N."/>
            <person name="Hua S.X."/>
        </authorList>
    </citation>
    <scope>NUCLEOTIDE SEQUENCE [LARGE SCALE GENOMIC DNA]</scope>
    <source>
        <strain evidence="3 4">MAFF 305830</strain>
    </source>
</reference>
<dbReference type="AlphaFoldDB" id="A0A0C2W5X0"/>
<sequence>MPMLKGVTVRILCAGRPLEEYATIVNQDSPSVIGCWVASQTNQLKLLFQPHEDWGWSCKLYCDGQYMRHLAFGENDNSGVVEHAGSGAYVYPMLFSEFLTTSEEAAEAVSNPFLGTIKAEFRRIKPNWIASRSTRSRHNLTLSDTPIHETKKILGGHRVKIGEPVPNCSKKVKGTYLDAEPYVIFEFRYRPRGILQALGHAPPISNLQAPGYAPSSRSKLAAKRGRSSSSEAESHSESDDEAGEIATQIQELQERQERIRREKRFKRERKRFKRMGSDIIVPASINGKVIDLCSD</sequence>
<dbReference type="InterPro" id="IPR057678">
    <property type="entry name" value="DUF7918"/>
</dbReference>
<dbReference type="EMBL" id="KN824370">
    <property type="protein sequence ID" value="KIM21853.1"/>
    <property type="molecule type" value="Genomic_DNA"/>
</dbReference>
<proteinExistence type="predicted"/>
<name>A0A0C2W5X0_SERVB</name>
<evidence type="ECO:0000256" key="1">
    <source>
        <dbReference type="SAM" id="MobiDB-lite"/>
    </source>
</evidence>